<reference evidence="2" key="1">
    <citation type="submission" date="2021-12" db="EMBL/GenBank/DDBJ databases">
        <title>Black yeast isolated from Biological Soil Crust.</title>
        <authorList>
            <person name="Kurbessoian T."/>
        </authorList>
    </citation>
    <scope>NUCLEOTIDE SEQUENCE</scope>
    <source>
        <strain evidence="2">CCFEE 5208</strain>
    </source>
</reference>
<proteinExistence type="predicted"/>
<gene>
    <name evidence="2" type="ORF">LTR82_011655</name>
    <name evidence="3" type="ORF">LTR91_000257</name>
</gene>
<keyword evidence="4" id="KW-1185">Reference proteome</keyword>
<dbReference type="PANTHER" id="PTHR28086:SF1">
    <property type="entry name" value="CU(2+) SUPPRESSING AND BLEOMYCIN SENSITIVE PROTEIN 1"/>
    <property type="match status" value="1"/>
</dbReference>
<dbReference type="GO" id="GO:0005634">
    <property type="term" value="C:nucleus"/>
    <property type="evidence" value="ECO:0007669"/>
    <property type="project" value="TreeGrafter"/>
</dbReference>
<dbReference type="AlphaFoldDB" id="A0AAN6L354"/>
<dbReference type="Proteomes" id="UP001175353">
    <property type="component" value="Unassembled WGS sequence"/>
</dbReference>
<dbReference type="EMBL" id="JASUXU010000044">
    <property type="protein sequence ID" value="KAK0317332.1"/>
    <property type="molecule type" value="Genomic_DNA"/>
</dbReference>
<dbReference type="Pfam" id="PF10303">
    <property type="entry name" value="DUF2408"/>
    <property type="match status" value="2"/>
</dbReference>
<name>A0AAN6L354_9PEZI</name>
<accession>A0AAN6L354</accession>
<evidence type="ECO:0000313" key="4">
    <source>
        <dbReference type="Proteomes" id="UP001175353"/>
    </source>
</evidence>
<dbReference type="GO" id="GO:0005737">
    <property type="term" value="C:cytoplasm"/>
    <property type="evidence" value="ECO:0007669"/>
    <property type="project" value="TreeGrafter"/>
</dbReference>
<comment type="caution">
    <text evidence="3">The sequence shown here is derived from an EMBL/GenBank/DDBJ whole genome shotgun (WGS) entry which is preliminary data.</text>
</comment>
<evidence type="ECO:0000313" key="3">
    <source>
        <dbReference type="EMBL" id="KAK1016237.1"/>
    </source>
</evidence>
<feature type="region of interest" description="Disordered" evidence="1">
    <location>
        <begin position="467"/>
        <end position="491"/>
    </location>
</feature>
<dbReference type="EMBL" id="JAUJLE010000001">
    <property type="protein sequence ID" value="KAK1016237.1"/>
    <property type="molecule type" value="Genomic_DNA"/>
</dbReference>
<dbReference type="InterPro" id="IPR018810">
    <property type="entry name" value="UPF0662"/>
</dbReference>
<evidence type="ECO:0000313" key="2">
    <source>
        <dbReference type="EMBL" id="KAK0317332.1"/>
    </source>
</evidence>
<protein>
    <submittedName>
        <fullName evidence="3">Uncharacterized protein</fullName>
    </submittedName>
</protein>
<dbReference type="Proteomes" id="UP001168146">
    <property type="component" value="Unassembled WGS sequence"/>
</dbReference>
<dbReference type="PANTHER" id="PTHR28086">
    <property type="entry name" value="UPF0662 PROTEIN YPL260W"/>
    <property type="match status" value="1"/>
</dbReference>
<evidence type="ECO:0000256" key="1">
    <source>
        <dbReference type="SAM" id="MobiDB-lite"/>
    </source>
</evidence>
<reference evidence="3" key="2">
    <citation type="submission" date="2023-06" db="EMBL/GenBank/DDBJ databases">
        <title>Black Yeasts Isolated from many extreme environments.</title>
        <authorList>
            <person name="Coleine C."/>
            <person name="Stajich J.E."/>
            <person name="Selbmann L."/>
        </authorList>
    </citation>
    <scope>NUCLEOTIDE SEQUENCE</scope>
    <source>
        <strain evidence="3">CCFEE 5200</strain>
    </source>
</reference>
<sequence length="491" mass="56548">MTDSPAYRLPTDPKEQPILDRILTIRDHLSILKLDRSTYVKSQDVMTYYNQLIEEVEKLNVIRETKRDEQNRVDTVLDDCFQLISLFFMTIGRNQEAPAVYSAISTVKRLLDHLKEAGFYSPKDLESISHHIEQWQQAVERGRDEHSLQLLTLLDARIEVCRHILVELRDNLSKLSPEMMETYERLVSILRSLSALNTRSKVRQTCFSSWQPNTDQLQFPVKEVNDFEQQLLEIQSQLHGSRDSHEGKSAEQVYAERLQQLSLHESTDGPTVVHGLLARCLLWVEIIQAKKGKIDDRFHDTYDKLLKIRNTLEQMNLTQAWSLRETDLYSYQRQLDRIDEGRVHGNFLDPEGRPADLHAQRTLLYLLRKSYACIYQYIVSSEPVSEALLPIYNQLLTLKRCLVEVQRSGGVDSPRELYPYSMKLNSIDNMKKDGKFMVGNDIPEGQASVTALLAECFDIAYELREQSQQEEEEETAAPGGVEATNGVEVAG</sequence>
<organism evidence="3 4">
    <name type="scientific">Friedmanniomyces endolithicus</name>
    <dbReference type="NCBI Taxonomy" id="329885"/>
    <lineage>
        <taxon>Eukaryota</taxon>
        <taxon>Fungi</taxon>
        <taxon>Dikarya</taxon>
        <taxon>Ascomycota</taxon>
        <taxon>Pezizomycotina</taxon>
        <taxon>Dothideomycetes</taxon>
        <taxon>Dothideomycetidae</taxon>
        <taxon>Mycosphaerellales</taxon>
        <taxon>Teratosphaeriaceae</taxon>
        <taxon>Friedmanniomyces</taxon>
    </lineage>
</organism>